<dbReference type="Proteomes" id="UP000028007">
    <property type="component" value="Unassembled WGS sequence"/>
</dbReference>
<dbReference type="Pfam" id="PF26622">
    <property type="entry name" value="DUF8199"/>
    <property type="match status" value="1"/>
</dbReference>
<reference evidence="2 3" key="1">
    <citation type="journal article" date="1992" name="Int. J. Syst. Bacteriol.">
        <title>Sphingobacterium antarcticus sp. nov. a Psychrotrophic Bacterium from the Soils of Schirmacher Oasis, Antarctica.</title>
        <authorList>
            <person name="Shivaji S."/>
            <person name="Ray M.K."/>
            <person name="Rao N.S."/>
            <person name="Saiserr L."/>
            <person name="Jagannadham M.V."/>
            <person name="Kumar G.S."/>
            <person name="Reddy G."/>
            <person name="Bhargava P.M."/>
        </authorList>
    </citation>
    <scope>NUCLEOTIDE SEQUENCE [LARGE SCALE GENOMIC DNA]</scope>
    <source>
        <strain evidence="2 3">4BY</strain>
    </source>
</reference>
<evidence type="ECO:0000313" key="2">
    <source>
        <dbReference type="EMBL" id="KEQ31125.1"/>
    </source>
</evidence>
<sequence>MKKLFVIFLSLCYLVLSSGFTQYAHLCKGTASKVYSFSNTQQQNQDKPCPICSAKEKGLKDQKKNCCKHVSKIIKLDDSVKKHNNFDFSVKFWGDAIPNKMLGTVFDFEPIVLDIEKNTAYSSTKVPILGNPLYILHCVYRI</sequence>
<organism evidence="2 3">
    <name type="scientific">Pedobacter antarcticus 4BY</name>
    <dbReference type="NCBI Taxonomy" id="1358423"/>
    <lineage>
        <taxon>Bacteria</taxon>
        <taxon>Pseudomonadati</taxon>
        <taxon>Bacteroidota</taxon>
        <taxon>Sphingobacteriia</taxon>
        <taxon>Sphingobacteriales</taxon>
        <taxon>Sphingobacteriaceae</taxon>
        <taxon>Pedobacter</taxon>
    </lineage>
</organism>
<gene>
    <name evidence="2" type="ORF">N180_08555</name>
</gene>
<feature type="chain" id="PRO_5001761940" evidence="1">
    <location>
        <begin position="25"/>
        <end position="142"/>
    </location>
</feature>
<comment type="caution">
    <text evidence="2">The sequence shown here is derived from an EMBL/GenBank/DDBJ whole genome shotgun (WGS) entry which is preliminary data.</text>
</comment>
<dbReference type="NCBIfam" id="NF047658">
    <property type="entry name" value="HYC_CC_PP"/>
    <property type="match status" value="1"/>
</dbReference>
<protein>
    <submittedName>
        <fullName evidence="2">Uncharacterized protein</fullName>
    </submittedName>
</protein>
<proteinExistence type="predicted"/>
<dbReference type="InterPro" id="IPR058512">
    <property type="entry name" value="DUF8199"/>
</dbReference>
<dbReference type="AlphaFoldDB" id="A0A081PKA2"/>
<dbReference type="EMBL" id="JNFF01000020">
    <property type="protein sequence ID" value="KEQ31125.1"/>
    <property type="molecule type" value="Genomic_DNA"/>
</dbReference>
<evidence type="ECO:0000256" key="1">
    <source>
        <dbReference type="SAM" id="SignalP"/>
    </source>
</evidence>
<feature type="signal peptide" evidence="1">
    <location>
        <begin position="1"/>
        <end position="24"/>
    </location>
</feature>
<evidence type="ECO:0000313" key="3">
    <source>
        <dbReference type="Proteomes" id="UP000028007"/>
    </source>
</evidence>
<dbReference type="eggNOG" id="ENOG50333QF">
    <property type="taxonomic scope" value="Bacteria"/>
</dbReference>
<keyword evidence="3" id="KW-1185">Reference proteome</keyword>
<dbReference type="InterPro" id="IPR058060">
    <property type="entry name" value="HYC_CC_PP"/>
</dbReference>
<name>A0A081PKA2_9SPHI</name>
<keyword evidence="1" id="KW-0732">Signal</keyword>
<accession>A0A081PKA2</accession>